<dbReference type="PANTHER" id="PTHR32305">
    <property type="match status" value="1"/>
</dbReference>
<proteinExistence type="predicted"/>
<dbReference type="InterPro" id="IPR045619">
    <property type="entry name" value="DUF6443"/>
</dbReference>
<dbReference type="Gene3D" id="2.180.10.10">
    <property type="entry name" value="RHS repeat-associated core"/>
    <property type="match status" value="2"/>
</dbReference>
<feature type="domain" description="DUF6443" evidence="1">
    <location>
        <begin position="41"/>
        <end position="183"/>
    </location>
</feature>
<reference evidence="2 3" key="2">
    <citation type="submission" date="2019-09" db="EMBL/GenBank/DDBJ databases">
        <authorList>
            <person name="Jin C."/>
        </authorList>
    </citation>
    <scope>NUCLEOTIDE SEQUENCE [LARGE SCALE GENOMIC DNA]</scope>
    <source>
        <strain evidence="2 3">BN140078</strain>
    </source>
</reference>
<evidence type="ECO:0000259" key="1">
    <source>
        <dbReference type="Pfam" id="PF20041"/>
    </source>
</evidence>
<dbReference type="InterPro" id="IPR022385">
    <property type="entry name" value="Rhs_assc_core"/>
</dbReference>
<accession>A0A5B2VZV4</accession>
<gene>
    <name evidence="2" type="ORF">F0L74_09060</name>
</gene>
<dbReference type="EMBL" id="VUOC01000002">
    <property type="protein sequence ID" value="KAA2243862.1"/>
    <property type="molecule type" value="Genomic_DNA"/>
</dbReference>
<dbReference type="NCBIfam" id="TIGR03696">
    <property type="entry name" value="Rhs_assc_core"/>
    <property type="match status" value="1"/>
</dbReference>
<comment type="caution">
    <text evidence="2">The sequence shown here is derived from an EMBL/GenBank/DDBJ whole genome shotgun (WGS) entry which is preliminary data.</text>
</comment>
<evidence type="ECO:0000313" key="3">
    <source>
        <dbReference type="Proteomes" id="UP000324611"/>
    </source>
</evidence>
<sequence length="1475" mass="163913">MCIGTGNALYAQNAPDASTRPAATAQTVPVAYATPTINYTRTWEPNMPATDPAAVSGSTDIKAVKQTTQYYDGLGRLIQTVGKGISPAGRDMVDPVVYDNFGREQYKYLPYVPQAGNTNDGKFKTDPFNGQKVFYQSATLNPGAVGESIYYSQTTFDASPANRELLSYAAGNTWAKEGGQKPEEQQLFMNTAADGVRVWEMPASGITPVSTRAYGAGLLYKKVKKDERGNRIVEFLDKDEHVVMKRTEITGNSADGHSGWLCTYNVFDDKGNLRCIIPPKAVGLIQPAWVSDATTAKELCFFFRYDARNRAISKKLPGVDSIELVYDTRDRLVFKRDANLKAGGKWLAIFYDGLNREIMTALYNSASSRDALQSSMNAAVAGTQTITTTTPAPADLVINTHDGRAAYTARNSITFEDGFDVTGGETLAEINPTANQETLNTIVTKPLPGLTAANLTPLTYTFYDKYGFPGAQSTKTADFSKPQANSNPYAENVAVTANLPQGLVTGKKVRVLGPIEQWLTTTTYYNDKGRVTQVIADNIGGGLDISTNMYDFGGKLLSAYVHQTNQRSSVTPQSTLLTMMHYDAAGRQDSFKIKYNDLDTLLRTVSLNAYDELGQLKSKRLGVKSATAQLETLNYEYNIRGWLKALNKSFVNTNNSTSNWFGEELSYDYGYKKNQYSGDIAGIKWKSQSTGIPRSYGYSYDTINRLTAADYTQQNQAGAQWTRDKADYSVANLAYDANGNLQSMKQVGMNGTTAQTIDSLKYGYLSNGNRLQFVTDKKNVPQSQLGDFKEINNNETADYDYDGNGNLLKDLNKNITVISYNHLNLPETITLPDKGSIQYRYDAWGNKLRKIVTDSTGAQPKIVTTDYLAGLVYQNDTLQFVPHEEGRIRVILDAAKPVRYVYDYFIKDHLGNVRTVLTEEPDLSVYAATMEVTPAPKETALFSNLDETRTNKPAGYPQDETTPKNDYVARLNARNGGKKIGPSLVLRVMAGDTIQIGAKAFYKSTGPKDGKPATPEDMVASLLSAFGGASSSIAAHGARQAENLSPFRNFNSNDYQRLKAKDPDQNQADKPRAYLNFALFDDQFNLVEDNSGVRQVKGEPDQLQTLAVDKQVMKKNGFLYVYTSNETAQDVFFDNVVLAVASGPLLEETHYYPFGLTMAAISSNALKGTKYVENRMKYNGKELQNKEFSDGSGLEWYDYGKRMQDPQIGRWHAMDPKTEKFVDESPYVYAGNNPVVNIDVDGQFKFPLGLAGQQQAQKYKVFTNYLKSGNLETLLESKTLVAAFAKYGRFKPEQLEQLKQDLRWGSGATIKVVENLDGGGEMLRNVRGHTSGDGNEIEISSKLVDWLEHSEGEQRIAALWWVVKVLLHEEVHRGDLTHDRNPYVTKWDEEPGIYFDDDVWSRHSEETGVPITYVEWPGFADANWKQTMTARANEVIKDKQQNDDTNKMLPQFINLKKSVDAWMQQNQKTKAIPIP</sequence>
<organism evidence="2 3">
    <name type="scientific">Chitinophaga agrisoli</name>
    <dbReference type="NCBI Taxonomy" id="2607653"/>
    <lineage>
        <taxon>Bacteria</taxon>
        <taxon>Pseudomonadati</taxon>
        <taxon>Bacteroidota</taxon>
        <taxon>Chitinophagia</taxon>
        <taxon>Chitinophagales</taxon>
        <taxon>Chitinophagaceae</taxon>
        <taxon>Chitinophaga</taxon>
    </lineage>
</organism>
<dbReference type="Pfam" id="PF20041">
    <property type="entry name" value="DUF6443"/>
    <property type="match status" value="1"/>
</dbReference>
<dbReference type="InterPro" id="IPR050708">
    <property type="entry name" value="T6SS_VgrG/RHS"/>
</dbReference>
<name>A0A5B2VZV4_9BACT</name>
<evidence type="ECO:0000313" key="2">
    <source>
        <dbReference type="EMBL" id="KAA2243862.1"/>
    </source>
</evidence>
<reference evidence="2 3" key="1">
    <citation type="submission" date="2019-09" db="EMBL/GenBank/DDBJ databases">
        <title>Chitinophaga ginsengihumi sp. nov., isolated from soil of ginseng rhizosphere.</title>
        <authorList>
            <person name="Lee J."/>
        </authorList>
    </citation>
    <scope>NUCLEOTIDE SEQUENCE [LARGE SCALE GENOMIC DNA]</scope>
    <source>
        <strain evidence="2 3">BN140078</strain>
    </source>
</reference>
<dbReference type="Proteomes" id="UP000324611">
    <property type="component" value="Unassembled WGS sequence"/>
</dbReference>
<protein>
    <recommendedName>
        <fullName evidence="1">DUF6443 domain-containing protein</fullName>
    </recommendedName>
</protein>
<dbReference type="PANTHER" id="PTHR32305:SF15">
    <property type="entry name" value="PROTEIN RHSA-RELATED"/>
    <property type="match status" value="1"/>
</dbReference>
<keyword evidence="3" id="KW-1185">Reference proteome</keyword>